<dbReference type="PANTHER" id="PTHR37994">
    <property type="entry name" value="ARAE_2_N DOMAIN-CONTAINING PROTEIN-RELATED"/>
    <property type="match status" value="1"/>
</dbReference>
<feature type="transmembrane region" description="Helical" evidence="2">
    <location>
        <begin position="584"/>
        <end position="604"/>
    </location>
</feature>
<feature type="domain" description="Putative ER transporter 6TM N-terminal" evidence="4">
    <location>
        <begin position="550"/>
        <end position="672"/>
    </location>
</feature>
<dbReference type="GO" id="GO:0020037">
    <property type="term" value="F:heme binding"/>
    <property type="evidence" value="ECO:0007669"/>
    <property type="project" value="InterPro"/>
</dbReference>
<dbReference type="InterPro" id="IPR036396">
    <property type="entry name" value="Cyt_P450_sf"/>
</dbReference>
<feature type="transmembrane region" description="Helical" evidence="2">
    <location>
        <begin position="556"/>
        <end position="572"/>
    </location>
</feature>
<dbReference type="OrthoDB" id="2274698at2759"/>
<dbReference type="Pfam" id="PF10334">
    <property type="entry name" value="BRE4"/>
    <property type="match status" value="1"/>
</dbReference>
<feature type="compositionally biased region" description="Polar residues" evidence="1">
    <location>
        <begin position="1431"/>
        <end position="1465"/>
    </location>
</feature>
<feature type="transmembrane region" description="Helical" evidence="2">
    <location>
        <begin position="1147"/>
        <end position="1172"/>
    </location>
</feature>
<name>A0A8H5AVQ1_9AGAR</name>
<feature type="transmembrane region" description="Helical" evidence="2">
    <location>
        <begin position="711"/>
        <end position="730"/>
    </location>
</feature>
<keyword evidence="2" id="KW-0472">Membrane</keyword>
<feature type="region of interest" description="Disordered" evidence="1">
    <location>
        <begin position="1056"/>
        <end position="1077"/>
    </location>
</feature>
<evidence type="ECO:0000259" key="4">
    <source>
        <dbReference type="Pfam" id="PF10337"/>
    </source>
</evidence>
<feature type="domain" description="Putative ER transporter 6TM N-terminal" evidence="4">
    <location>
        <begin position="697"/>
        <end position="966"/>
    </location>
</feature>
<evidence type="ECO:0000313" key="5">
    <source>
        <dbReference type="EMBL" id="KAF5311775.1"/>
    </source>
</evidence>
<dbReference type="Pfam" id="PF00067">
    <property type="entry name" value="p450"/>
    <property type="match status" value="1"/>
</dbReference>
<dbReference type="SUPFAM" id="SSF48264">
    <property type="entry name" value="Cytochrome P450"/>
    <property type="match status" value="1"/>
</dbReference>
<dbReference type="Gene3D" id="1.10.630.10">
    <property type="entry name" value="Cytochrome P450"/>
    <property type="match status" value="1"/>
</dbReference>
<keyword evidence="6" id="KW-1185">Reference proteome</keyword>
<feature type="domain" description="DUF2421" evidence="3">
    <location>
        <begin position="1231"/>
        <end position="1506"/>
    </location>
</feature>
<evidence type="ECO:0008006" key="7">
    <source>
        <dbReference type="Google" id="ProtNLM"/>
    </source>
</evidence>
<evidence type="ECO:0000313" key="6">
    <source>
        <dbReference type="Proteomes" id="UP000567179"/>
    </source>
</evidence>
<feature type="compositionally biased region" description="Polar residues" evidence="1">
    <location>
        <begin position="1060"/>
        <end position="1074"/>
    </location>
</feature>
<dbReference type="Pfam" id="PF10337">
    <property type="entry name" value="ArAE_2_N"/>
    <property type="match status" value="2"/>
</dbReference>
<feature type="transmembrane region" description="Helical" evidence="2">
    <location>
        <begin position="1215"/>
        <end position="1231"/>
    </location>
</feature>
<dbReference type="InterPro" id="IPR018823">
    <property type="entry name" value="ArAE_2_N"/>
</dbReference>
<protein>
    <recommendedName>
        <fullName evidence="7">ER transporter 6TM N-terminal domain-containing protein</fullName>
    </recommendedName>
</protein>
<sequence length="1529" mass="169897">MEQLHDKNAGWTYHRDIAAKFGSVMKVKGLFGQDHIYTFDPKAMYHIFVKDQNIYEEHPLFTSFTRLSFGEGLLSCTGDQHKKQRKMLNPVFSSAHMRGMVPMFYDVTRKLQQTLAKKVENGPQEVDLASWMTRTALELIGQAGIGYSFDTLEQDETTSSYVKAAKGSSLTHGVDDRPSFYPLRFVAPFVAPLVVKYGNPRFCRFVMDLLPYKALHASRDIIDIMDQTTLEIYAQKKQALANGDEALKMKIGQGKDIMSILMRANMSASKDDSLTESEILGQMSCHPLQSSLIFAGMDTTSNALSRVFHLLAQCPDVQERLRREFAEAKEQNGGKDLPYDTLVSLPYLDAVCRETLRGVNGKEITEIPVPKDTEIVMPLMSSNTNPEIWGSDANEWKPERWLSQLPESVKDAHIPGIYSHLGFKFSQLEMKVVICLLVEALRFSPSKHEIIWQMNPIATPTTKGNDSLVPVLPLVVELPFDKCCWSLDVFCGVLQEILDDVGPIDTERNPDHGWMTFHNFVYELFAQRLHHSESPTGAFMGMARGRRITNKRTLKTWIRCCVALAASLILMVSTKPSNIMGQAAFFAVIVSVLLPPSLALSVFILASTTLLIGMLLGWAWGNAGMAAALSVRSSSLLARQQQKIASSLDSKLPPALRVQGVTFHGIFLDPRHIYAGCSASPCAESGAAQHFFNDRAGCVLPTANYLIAKSFILPTTFYLAVAITCLVLIFPESLSHVWITSLNTQFLTPTLELLRLQSEALASRPSDSEAWSERNAKGVELRTALTASVEAVTGQLKLIDLDVSVGRLGPADLKRINAELKYIMFHARGLHAFHVFVADSNALDEKHAEEEALALAGQVPSARSVNRFETLRAQLKAREEQHGHDLDSLVPILFAASAALRGSAEAALSGIIDWLQDANSQRLTGLIRRTDKTAVDKRQENLQQLLTELQTALAEFKTSERIKLIRPYEKFFDPVTRRPTSEEFASRSLYICFVFIDTLGTFADRVAKLLQVVTEIDAQRTKVRVWFPGRVVGVKENIMGNQFKTGTPLSLGTVSDPESFESTTVSPEASQTQFGDDKMDTKERLNESFARSPGIETVSSLLEWRTELTCPVEKRNPDAFPPKTGSGKAFLKLAGFFRFFKSANGIYALRMGIVSVALWIPSVCESTAWFYYDNKGLWALIMAQIAGFVTRITGTILGLLIGMAAWYVGAGRGHGNPYGVVIASFIIMLFPNPKSSRVLIRKTLAAIISEEGHIFAGEVEAFLAEDERAKRGEIDDSKTPLSHNIGEDGKDLENKSVKEKRILHIAKRFISVSDRLTFIQPSLVTAKFEPQLAGTWPHEQYEQLFALQYGRYPSWSRILGGLALLITAFAKLDTKWCRALIHRLSDVFMTVTILSNTLMAGTPLPASFPKLRDRLVYHGHIHSGNRFGISPQRNIQQTSGRSAPANDDSSSESIDNMKKTAQTDSAAGPSNVDGSSIGFEDDEITLDLLMRLDDTIDIVRTLCGEASFQGYEALQRDYLAREETNYGKH</sequence>
<dbReference type="EMBL" id="JAACJJ010000056">
    <property type="protein sequence ID" value="KAF5311775.1"/>
    <property type="molecule type" value="Genomic_DNA"/>
</dbReference>
<proteinExistence type="predicted"/>
<evidence type="ECO:0000259" key="3">
    <source>
        <dbReference type="Pfam" id="PF10334"/>
    </source>
</evidence>
<reference evidence="5 6" key="1">
    <citation type="journal article" date="2020" name="ISME J.">
        <title>Uncovering the hidden diversity of litter-decomposition mechanisms in mushroom-forming fungi.</title>
        <authorList>
            <person name="Floudas D."/>
            <person name="Bentzer J."/>
            <person name="Ahren D."/>
            <person name="Johansson T."/>
            <person name="Persson P."/>
            <person name="Tunlid A."/>
        </authorList>
    </citation>
    <scope>NUCLEOTIDE SEQUENCE [LARGE SCALE GENOMIC DNA]</scope>
    <source>
        <strain evidence="5 6">CBS 101986</strain>
    </source>
</reference>
<dbReference type="GO" id="GO:0004497">
    <property type="term" value="F:monooxygenase activity"/>
    <property type="evidence" value="ECO:0007669"/>
    <property type="project" value="InterPro"/>
</dbReference>
<organism evidence="5 6">
    <name type="scientific">Psilocybe cf. subviscida</name>
    <dbReference type="NCBI Taxonomy" id="2480587"/>
    <lineage>
        <taxon>Eukaryota</taxon>
        <taxon>Fungi</taxon>
        <taxon>Dikarya</taxon>
        <taxon>Basidiomycota</taxon>
        <taxon>Agaricomycotina</taxon>
        <taxon>Agaricomycetes</taxon>
        <taxon>Agaricomycetidae</taxon>
        <taxon>Agaricales</taxon>
        <taxon>Agaricineae</taxon>
        <taxon>Strophariaceae</taxon>
        <taxon>Psilocybe</taxon>
    </lineage>
</organism>
<feature type="transmembrane region" description="Helical" evidence="2">
    <location>
        <begin position="610"/>
        <end position="631"/>
    </location>
</feature>
<gene>
    <name evidence="5" type="ORF">D9619_003658</name>
</gene>
<dbReference type="InterPro" id="IPR018820">
    <property type="entry name" value="BRE4-related_DUF2421"/>
</dbReference>
<keyword evidence="2" id="KW-1133">Transmembrane helix</keyword>
<accession>A0A8H5AVQ1</accession>
<dbReference type="PANTHER" id="PTHR37994:SF3">
    <property type="entry name" value="ER TRANSPORTER 6TM N-TERMINAL DOMAIN-CONTAINING PROTEIN"/>
    <property type="match status" value="1"/>
</dbReference>
<evidence type="ECO:0000256" key="1">
    <source>
        <dbReference type="SAM" id="MobiDB-lite"/>
    </source>
</evidence>
<dbReference type="GO" id="GO:0016705">
    <property type="term" value="F:oxidoreductase activity, acting on paired donors, with incorporation or reduction of molecular oxygen"/>
    <property type="evidence" value="ECO:0007669"/>
    <property type="project" value="InterPro"/>
</dbReference>
<keyword evidence="2" id="KW-0812">Transmembrane</keyword>
<dbReference type="InterPro" id="IPR001128">
    <property type="entry name" value="Cyt_P450"/>
</dbReference>
<feature type="transmembrane region" description="Helical" evidence="2">
    <location>
        <begin position="1178"/>
        <end position="1208"/>
    </location>
</feature>
<comment type="caution">
    <text evidence="5">The sequence shown here is derived from an EMBL/GenBank/DDBJ whole genome shotgun (WGS) entry which is preliminary data.</text>
</comment>
<dbReference type="GO" id="GO:0005506">
    <property type="term" value="F:iron ion binding"/>
    <property type="evidence" value="ECO:0007669"/>
    <property type="project" value="InterPro"/>
</dbReference>
<dbReference type="Proteomes" id="UP000567179">
    <property type="component" value="Unassembled WGS sequence"/>
</dbReference>
<feature type="region of interest" description="Disordered" evidence="1">
    <location>
        <begin position="1427"/>
        <end position="1476"/>
    </location>
</feature>
<evidence type="ECO:0000256" key="2">
    <source>
        <dbReference type="SAM" id="Phobius"/>
    </source>
</evidence>